<dbReference type="PANTHER" id="PTHR35538">
    <property type="entry name" value="LIG_CHAN-GLU_BD DOMAIN-CONTAINING PROTEIN"/>
    <property type="match status" value="1"/>
</dbReference>
<evidence type="ECO:0000313" key="3">
    <source>
        <dbReference type="Proteomes" id="UP000095280"/>
    </source>
</evidence>
<feature type="region of interest" description="Disordered" evidence="2">
    <location>
        <begin position="106"/>
        <end position="135"/>
    </location>
</feature>
<feature type="region of interest" description="Disordered" evidence="2">
    <location>
        <begin position="237"/>
        <end position="258"/>
    </location>
</feature>
<feature type="compositionally biased region" description="Pro residues" evidence="2">
    <location>
        <begin position="476"/>
        <end position="490"/>
    </location>
</feature>
<feature type="compositionally biased region" description="Acidic residues" evidence="2">
    <location>
        <begin position="422"/>
        <end position="441"/>
    </location>
</feature>
<feature type="compositionally biased region" description="Basic residues" evidence="2">
    <location>
        <begin position="287"/>
        <end position="299"/>
    </location>
</feature>
<dbReference type="WBParaSite" id="maker-uti_cns_0046290-snap-gene-0.2-mRNA-1">
    <property type="protein sequence ID" value="maker-uti_cns_0046290-snap-gene-0.2-mRNA-1"/>
    <property type="gene ID" value="maker-uti_cns_0046290-snap-gene-0.2"/>
</dbReference>
<protein>
    <submittedName>
        <fullName evidence="4">EF-hand domain-containing protein</fullName>
    </submittedName>
</protein>
<sequence>FPSVCEVQYDAEEFRVPYRLPSSSGPSSVGGVGTRGGVGLHWLPRISRSGRLSVQLVEGYGEAFGYDYGYGEATDWRNLLRYLMTRSGRVGTGIYMAMDTATATATATATGDGDSDDQDRRPAGAGRGGLSEAGRQTRIQFNLTEQQKQQQVKRQSLLLGDRKSGSQLTYHSIYTGEAASSALGGSKSFTGTGLDSGLGGEEAEPPLEWIDDLRRWIEVREDTSYLSFVSRAQLGANPKSRLDDQEDEDYDGHGHRDGRQRDELCDRFLHHFNLAQERKDNLDASRRHQKRRQRPRKPAARGDTMDKSGRGKLWTAPPPPPPRPKPKPKRYAQQPPPPPPPPPKRRDSPEAIPTEPKTAVEVLKPPPSPPKAPPPPTPPPREPTPPPPPATPPPPPREPTPTPTPPPPPKTPTPAPSSHETEPEESEDEASEPDVTTEAETETTAKSTTEAESDASYPVKSEPGSAVSERTIEAPVKPPSPTPIVAPPPKVLRQIHKKVKIAPKKMVVQYTEKKVDVASAREENVAEDSDKEEHEDSGSSSFLTTSTPPSLPPVPEPAPHHHPAPMKPDSDVPLRPRIPREMYKRWGAKRINHDRELEAERARLAELRKQKAEEISSRLKKLIPSATMTGDGPLYEEYGWLAKFCILNRTNVPMFMGTFRAVDIEEKGFLQPDEVLLALKAVNSQLTEAEELYIFRVLEMCGYRLKAGADSKLFCIIAALSQRITSLDTWMRNAINEISFKILDMKLFLCKSLWESCVPDGFRTMNIDQLAIELLAGGVANKHIEEVRMRLGPTREFDLLDFLTYIPLFILLHTSIVDNPLSTTRDL</sequence>
<feature type="coiled-coil region" evidence="1">
    <location>
        <begin position="590"/>
        <end position="617"/>
    </location>
</feature>
<evidence type="ECO:0000313" key="4">
    <source>
        <dbReference type="WBParaSite" id="maker-uti_cns_0046290-snap-gene-0.2-mRNA-1"/>
    </source>
</evidence>
<accession>A0A1I8J9I5</accession>
<organism evidence="3 4">
    <name type="scientific">Macrostomum lignano</name>
    <dbReference type="NCBI Taxonomy" id="282301"/>
    <lineage>
        <taxon>Eukaryota</taxon>
        <taxon>Metazoa</taxon>
        <taxon>Spiralia</taxon>
        <taxon>Lophotrochozoa</taxon>
        <taxon>Platyhelminthes</taxon>
        <taxon>Rhabditophora</taxon>
        <taxon>Macrostomorpha</taxon>
        <taxon>Macrostomida</taxon>
        <taxon>Macrostomidae</taxon>
        <taxon>Macrostomum</taxon>
    </lineage>
</organism>
<feature type="region of interest" description="Disordered" evidence="2">
    <location>
        <begin position="514"/>
        <end position="576"/>
    </location>
</feature>
<name>A0A1I8J9I5_9PLAT</name>
<feature type="compositionally biased region" description="Low complexity" evidence="2">
    <location>
        <begin position="442"/>
        <end position="456"/>
    </location>
</feature>
<feature type="compositionally biased region" description="Low complexity" evidence="2">
    <location>
        <begin position="538"/>
        <end position="548"/>
    </location>
</feature>
<feature type="region of interest" description="Disordered" evidence="2">
    <location>
        <begin position="278"/>
        <end position="491"/>
    </location>
</feature>
<dbReference type="AlphaFoldDB" id="A0A1I8J9I5"/>
<dbReference type="PANTHER" id="PTHR35538:SF6">
    <property type="entry name" value="EF-HAND DOMAIN-CONTAINING PROTEIN"/>
    <property type="match status" value="1"/>
</dbReference>
<feature type="compositionally biased region" description="Pro residues" evidence="2">
    <location>
        <begin position="364"/>
        <end position="415"/>
    </location>
</feature>
<proteinExistence type="predicted"/>
<reference evidence="4" key="1">
    <citation type="submission" date="2016-11" db="UniProtKB">
        <authorList>
            <consortium name="WormBaseParasite"/>
        </authorList>
    </citation>
    <scope>IDENTIFICATION</scope>
</reference>
<keyword evidence="1" id="KW-0175">Coiled coil</keyword>
<keyword evidence="3" id="KW-1185">Reference proteome</keyword>
<dbReference type="PRINTS" id="PR01217">
    <property type="entry name" value="PRICHEXTENSN"/>
</dbReference>
<evidence type="ECO:0000256" key="1">
    <source>
        <dbReference type="SAM" id="Coils"/>
    </source>
</evidence>
<dbReference type="Proteomes" id="UP000095280">
    <property type="component" value="Unplaced"/>
</dbReference>
<evidence type="ECO:0000256" key="2">
    <source>
        <dbReference type="SAM" id="MobiDB-lite"/>
    </source>
</evidence>
<feature type="compositionally biased region" description="Basic and acidic residues" evidence="2">
    <location>
        <begin position="514"/>
        <end position="524"/>
    </location>
</feature>